<dbReference type="PANTHER" id="PTHR30158">
    <property type="entry name" value="ACRA/E-RELATED COMPONENT OF DRUG EFFLUX TRANSPORTER"/>
    <property type="match status" value="1"/>
</dbReference>
<comment type="similarity">
    <text evidence="2">Belongs to the membrane fusion protein (MFP) (TC 8.A.1) family.</text>
</comment>
<dbReference type="STRING" id="680026.AB733_08790"/>
<evidence type="ECO:0000259" key="6">
    <source>
        <dbReference type="Pfam" id="PF25944"/>
    </source>
</evidence>
<evidence type="ECO:0000313" key="8">
    <source>
        <dbReference type="EMBL" id="PSW23570.1"/>
    </source>
</evidence>
<accession>A0A2T3P513</accession>
<dbReference type="InterPro" id="IPR058625">
    <property type="entry name" value="MdtA-like_BSH"/>
</dbReference>
<dbReference type="GO" id="GO:0022857">
    <property type="term" value="F:transmembrane transporter activity"/>
    <property type="evidence" value="ECO:0007669"/>
    <property type="project" value="InterPro"/>
</dbReference>
<dbReference type="Gene3D" id="2.40.50.100">
    <property type="match status" value="1"/>
</dbReference>
<dbReference type="EMBL" id="PYLZ01000008">
    <property type="protein sequence ID" value="PSW23570.1"/>
    <property type="molecule type" value="Genomic_DNA"/>
</dbReference>
<evidence type="ECO:0000259" key="4">
    <source>
        <dbReference type="Pfam" id="PF25876"/>
    </source>
</evidence>
<dbReference type="InterPro" id="IPR058626">
    <property type="entry name" value="MdtA-like_b-barrel"/>
</dbReference>
<keyword evidence="3" id="KW-0175">Coiled coil</keyword>
<feature type="domain" description="Multidrug resistance protein MdtA-like barrel-sandwich hybrid" evidence="5">
    <location>
        <begin position="70"/>
        <end position="212"/>
    </location>
</feature>
<evidence type="ECO:0000256" key="2">
    <source>
        <dbReference type="ARBA" id="ARBA00009477"/>
    </source>
</evidence>
<dbReference type="InterPro" id="IPR058627">
    <property type="entry name" value="MdtA-like_C"/>
</dbReference>
<dbReference type="InterPro" id="IPR058624">
    <property type="entry name" value="MdtA-like_HH"/>
</dbReference>
<comment type="caution">
    <text evidence="8">The sequence shown here is derived from an EMBL/GenBank/DDBJ whole genome shotgun (WGS) entry which is preliminary data.</text>
</comment>
<dbReference type="Proteomes" id="UP000240481">
    <property type="component" value="Unassembled WGS sequence"/>
</dbReference>
<dbReference type="Gene3D" id="2.40.420.20">
    <property type="match status" value="1"/>
</dbReference>
<evidence type="ECO:0000259" key="5">
    <source>
        <dbReference type="Pfam" id="PF25917"/>
    </source>
</evidence>
<organism evidence="8 9">
    <name type="scientific">Photobacterium swingsii</name>
    <dbReference type="NCBI Taxonomy" id="680026"/>
    <lineage>
        <taxon>Bacteria</taxon>
        <taxon>Pseudomonadati</taxon>
        <taxon>Pseudomonadota</taxon>
        <taxon>Gammaproteobacteria</taxon>
        <taxon>Vibrionales</taxon>
        <taxon>Vibrionaceae</taxon>
        <taxon>Photobacterium</taxon>
    </lineage>
</organism>
<protein>
    <submittedName>
        <fullName evidence="8">Efflux RND transporter periplasmic adaptor subunit</fullName>
    </submittedName>
</protein>
<dbReference type="PANTHER" id="PTHR30158:SF3">
    <property type="entry name" value="MULTIDRUG EFFLUX PUMP SUBUNIT ACRA-RELATED"/>
    <property type="match status" value="1"/>
</dbReference>
<dbReference type="PROSITE" id="PS51257">
    <property type="entry name" value="PROKAR_LIPOPROTEIN"/>
    <property type="match status" value="1"/>
</dbReference>
<dbReference type="Pfam" id="PF25876">
    <property type="entry name" value="HH_MFP_RND"/>
    <property type="match status" value="1"/>
</dbReference>
<dbReference type="Pfam" id="PF25917">
    <property type="entry name" value="BSH_RND"/>
    <property type="match status" value="1"/>
</dbReference>
<proteinExistence type="inferred from homology"/>
<keyword evidence="9" id="KW-1185">Reference proteome</keyword>
<dbReference type="Pfam" id="PF25967">
    <property type="entry name" value="RND-MFP_C"/>
    <property type="match status" value="1"/>
</dbReference>
<evidence type="ECO:0000259" key="7">
    <source>
        <dbReference type="Pfam" id="PF25967"/>
    </source>
</evidence>
<dbReference type="NCBIfam" id="TIGR01730">
    <property type="entry name" value="RND_mfp"/>
    <property type="match status" value="1"/>
</dbReference>
<feature type="coiled-coil region" evidence="3">
    <location>
        <begin position="111"/>
        <end position="138"/>
    </location>
</feature>
<feature type="domain" description="Multidrug resistance protein MdtA-like C-terminal permuted SH3" evidence="7">
    <location>
        <begin position="316"/>
        <end position="376"/>
    </location>
</feature>
<evidence type="ECO:0000313" key="9">
    <source>
        <dbReference type="Proteomes" id="UP000240481"/>
    </source>
</evidence>
<dbReference type="Gene3D" id="2.40.30.170">
    <property type="match status" value="1"/>
</dbReference>
<gene>
    <name evidence="8" type="ORF">C9I94_15735</name>
</gene>
<dbReference type="AlphaFoldDB" id="A0A2T3P513"/>
<dbReference type="Gene3D" id="1.10.287.470">
    <property type="entry name" value="Helix hairpin bin"/>
    <property type="match status" value="1"/>
</dbReference>
<dbReference type="GO" id="GO:0046677">
    <property type="term" value="P:response to antibiotic"/>
    <property type="evidence" value="ECO:0007669"/>
    <property type="project" value="TreeGrafter"/>
</dbReference>
<dbReference type="InterPro" id="IPR006143">
    <property type="entry name" value="RND_pump_MFP"/>
</dbReference>
<dbReference type="OrthoDB" id="9800613at2"/>
<dbReference type="SUPFAM" id="SSF111369">
    <property type="entry name" value="HlyD-like secretion proteins"/>
    <property type="match status" value="1"/>
</dbReference>
<comment type="subcellular location">
    <subcellularLocation>
        <location evidence="1">Cell inner membrane</location>
        <topology evidence="1">Lipid-anchor</topology>
    </subcellularLocation>
</comment>
<dbReference type="RefSeq" id="WP_053111790.1">
    <property type="nucleotide sequence ID" value="NZ_AP024852.1"/>
</dbReference>
<evidence type="ECO:0000256" key="1">
    <source>
        <dbReference type="ARBA" id="ARBA00004519"/>
    </source>
</evidence>
<reference evidence="8 9" key="1">
    <citation type="submission" date="2018-01" db="EMBL/GenBank/DDBJ databases">
        <title>Whole genome sequencing of Histamine producing bacteria.</title>
        <authorList>
            <person name="Butler K."/>
        </authorList>
    </citation>
    <scope>NUCLEOTIDE SEQUENCE [LARGE SCALE GENOMIC DNA]</scope>
    <source>
        <strain evidence="8 9">DSM 24669</strain>
    </source>
</reference>
<feature type="domain" description="Multidrug resistance protein MdtA-like alpha-helical hairpin" evidence="4">
    <location>
        <begin position="112"/>
        <end position="179"/>
    </location>
</feature>
<sequence length="397" mass="43171">MTVDIQKSSLLIASVLVTSLLVGCKGGLFADKTEAAEIEPPLTANISVIEAEKKPVTLFDELQGRVVAFRTAEIRPQVSGIITQRLFKQGEVTASEQPLFQINKEPFVIDIQEKEASLAQAKVALEQAERQYIRLQELDKTSAVSKQALDEANFNYKKASANVMQNAATLDQSKLNLKFATIRAPISGIIEQALVTEGTLVSKGDSQALAIIKQIDKVYIDVRQPASKLPLLRKLVASGTPQEQSVKQKANQRGLGVNIIVSDDNGEKMTGQIVFSGISVDVNTGDLIVRIIAENGKHTLLPGMYVRTEIPRRKLDAFLLPQQAIQRASNGDAYVVVVTEKGDVEQHVVKLDGIQNFNYVVTQGLDQGDKVIVEGHENLIPGAALNISQWQAAELAG</sequence>
<dbReference type="GO" id="GO:0005886">
    <property type="term" value="C:plasma membrane"/>
    <property type="evidence" value="ECO:0007669"/>
    <property type="project" value="TreeGrafter"/>
</dbReference>
<dbReference type="Pfam" id="PF25944">
    <property type="entry name" value="Beta-barrel_RND"/>
    <property type="match status" value="1"/>
</dbReference>
<feature type="domain" description="Multidrug resistance protein MdtA-like beta-barrel" evidence="6">
    <location>
        <begin position="218"/>
        <end position="310"/>
    </location>
</feature>
<name>A0A2T3P513_9GAMM</name>
<evidence type="ECO:0000256" key="3">
    <source>
        <dbReference type="SAM" id="Coils"/>
    </source>
</evidence>